<evidence type="ECO:0000313" key="2">
    <source>
        <dbReference type="Proteomes" id="UP001221142"/>
    </source>
</evidence>
<sequence length="461" mass="52181">MEKSEKDSLSSREAVKGLIRAAEADLLDIESKILELSRLRQEKRESIASLKELIAPIHTVHAELLVEIFQMASAEAIFWLDPVLVVSQVCAQWRWLVCKTPLLWAGDLELDFERPPCASYLHMAKTFLERSAPLPIPISVKSAPSHTSPLFQYALSLAPRWKSLRFQSSDISGLLPLAGDALENLESVHLTERRYLTASVDVFLGASRLRTVTLDVWGILCFPMPWSQLVHLNIKDPYSLSAQTCLNILLQCKHATLRLRFNSGSEHGRVNSDLVYATIMPFFARLALPALTTLEIHGPTASSGTFWSSRDFTSFQLRCPNIRSLELGGYQIPVSDFASILESSEQLVELRLTFCFSGADLVHSVLKLLQFRSDAPPKVPRLERMYMEPLFVRALDASVLLKTINSRWWSDEQLAAMSAPPPVARWKVFEIVRHGSDQPHRRQFLERLEKLRREGLQVDLK</sequence>
<keyword evidence="2" id="KW-1185">Reference proteome</keyword>
<evidence type="ECO:0008006" key="3">
    <source>
        <dbReference type="Google" id="ProtNLM"/>
    </source>
</evidence>
<comment type="caution">
    <text evidence="1">The sequence shown here is derived from an EMBL/GenBank/DDBJ whole genome shotgun (WGS) entry which is preliminary data.</text>
</comment>
<accession>A0AAD7CC06</accession>
<organism evidence="1 2">
    <name type="scientific">Roridomyces roridus</name>
    <dbReference type="NCBI Taxonomy" id="1738132"/>
    <lineage>
        <taxon>Eukaryota</taxon>
        <taxon>Fungi</taxon>
        <taxon>Dikarya</taxon>
        <taxon>Basidiomycota</taxon>
        <taxon>Agaricomycotina</taxon>
        <taxon>Agaricomycetes</taxon>
        <taxon>Agaricomycetidae</taxon>
        <taxon>Agaricales</taxon>
        <taxon>Marasmiineae</taxon>
        <taxon>Mycenaceae</taxon>
        <taxon>Roridomyces</taxon>
    </lineage>
</organism>
<dbReference type="AlphaFoldDB" id="A0AAD7CC06"/>
<name>A0AAD7CC06_9AGAR</name>
<dbReference type="SUPFAM" id="SSF52047">
    <property type="entry name" value="RNI-like"/>
    <property type="match status" value="1"/>
</dbReference>
<dbReference type="Proteomes" id="UP001221142">
    <property type="component" value="Unassembled WGS sequence"/>
</dbReference>
<dbReference type="Gene3D" id="3.80.10.10">
    <property type="entry name" value="Ribonuclease Inhibitor"/>
    <property type="match status" value="1"/>
</dbReference>
<evidence type="ECO:0000313" key="1">
    <source>
        <dbReference type="EMBL" id="KAJ7644564.1"/>
    </source>
</evidence>
<gene>
    <name evidence="1" type="ORF">FB45DRAFT_999566</name>
</gene>
<dbReference type="InterPro" id="IPR032675">
    <property type="entry name" value="LRR_dom_sf"/>
</dbReference>
<protein>
    <recommendedName>
        <fullName evidence="3">F-box domain-containing protein</fullName>
    </recommendedName>
</protein>
<proteinExistence type="predicted"/>
<dbReference type="EMBL" id="JARKIF010000003">
    <property type="protein sequence ID" value="KAJ7644564.1"/>
    <property type="molecule type" value="Genomic_DNA"/>
</dbReference>
<reference evidence="1" key="1">
    <citation type="submission" date="2023-03" db="EMBL/GenBank/DDBJ databases">
        <title>Massive genome expansion in bonnet fungi (Mycena s.s.) driven by repeated elements and novel gene families across ecological guilds.</title>
        <authorList>
            <consortium name="Lawrence Berkeley National Laboratory"/>
            <person name="Harder C.B."/>
            <person name="Miyauchi S."/>
            <person name="Viragh M."/>
            <person name="Kuo A."/>
            <person name="Thoen E."/>
            <person name="Andreopoulos B."/>
            <person name="Lu D."/>
            <person name="Skrede I."/>
            <person name="Drula E."/>
            <person name="Henrissat B."/>
            <person name="Morin E."/>
            <person name="Kohler A."/>
            <person name="Barry K."/>
            <person name="LaButti K."/>
            <person name="Morin E."/>
            <person name="Salamov A."/>
            <person name="Lipzen A."/>
            <person name="Mereny Z."/>
            <person name="Hegedus B."/>
            <person name="Baldrian P."/>
            <person name="Stursova M."/>
            <person name="Weitz H."/>
            <person name="Taylor A."/>
            <person name="Grigoriev I.V."/>
            <person name="Nagy L.G."/>
            <person name="Martin F."/>
            <person name="Kauserud H."/>
        </authorList>
    </citation>
    <scope>NUCLEOTIDE SEQUENCE</scope>
    <source>
        <strain evidence="1">9284</strain>
    </source>
</reference>